<feature type="region of interest" description="Disordered" evidence="1">
    <location>
        <begin position="161"/>
        <end position="186"/>
    </location>
</feature>
<sequence>MHGQPRKSIQRPPHTSQRPQDIHIPLQNHPHPPQPSPPDPIPHAIRHLPISPPTIPRRSTPTSTKAPVSPLQFRFLPPPLPPINPATPIFTRNAALDMKHPMNLLAWRRVEAWKQNAFNWNVTVSLGVSKKAVVRNWLRRRVQAAMREGLKARGRGLNGEVLAGSGDGKGGETGLGIEEGEEGRKRGVAGERDLQGALLIVGDKSLITDRMETVRAKIERVLDQVMLKQGVVKGNKAHGLVTRKAKKGLSALR</sequence>
<organism evidence="2 3">
    <name type="scientific">Elsinoe australis</name>
    <dbReference type="NCBI Taxonomy" id="40998"/>
    <lineage>
        <taxon>Eukaryota</taxon>
        <taxon>Fungi</taxon>
        <taxon>Dikarya</taxon>
        <taxon>Ascomycota</taxon>
        <taxon>Pezizomycotina</taxon>
        <taxon>Dothideomycetes</taxon>
        <taxon>Dothideomycetidae</taxon>
        <taxon>Myriangiales</taxon>
        <taxon>Elsinoaceae</taxon>
        <taxon>Elsinoe</taxon>
    </lineage>
</organism>
<evidence type="ECO:0000313" key="3">
    <source>
        <dbReference type="Proteomes" id="UP000243723"/>
    </source>
</evidence>
<feature type="compositionally biased region" description="Pro residues" evidence="1">
    <location>
        <begin position="30"/>
        <end position="41"/>
    </location>
</feature>
<proteinExistence type="predicted"/>
<feature type="compositionally biased region" description="Gly residues" evidence="1">
    <location>
        <begin position="165"/>
        <end position="174"/>
    </location>
</feature>
<dbReference type="AlphaFoldDB" id="A0A2P7YC46"/>
<name>A0A2P7YC46_9PEZI</name>
<evidence type="ECO:0000313" key="2">
    <source>
        <dbReference type="EMBL" id="PSK33536.1"/>
    </source>
</evidence>
<dbReference type="Proteomes" id="UP000243723">
    <property type="component" value="Unassembled WGS sequence"/>
</dbReference>
<feature type="region of interest" description="Disordered" evidence="1">
    <location>
        <begin position="1"/>
        <end position="70"/>
    </location>
</feature>
<dbReference type="EMBL" id="NHZQ01000448">
    <property type="protein sequence ID" value="PSK33536.1"/>
    <property type="molecule type" value="Genomic_DNA"/>
</dbReference>
<reference evidence="2 3" key="1">
    <citation type="submission" date="2017-05" db="EMBL/GenBank/DDBJ databases">
        <title>Draft genome sequence of Elsinoe australis.</title>
        <authorList>
            <person name="Cheng Q."/>
        </authorList>
    </citation>
    <scope>NUCLEOTIDE SEQUENCE [LARGE SCALE GENOMIC DNA]</scope>
    <source>
        <strain evidence="2 3">NL1</strain>
    </source>
</reference>
<dbReference type="OrthoDB" id="3930096at2759"/>
<comment type="caution">
    <text evidence="2">The sequence shown here is derived from an EMBL/GenBank/DDBJ whole genome shotgun (WGS) entry which is preliminary data.</text>
</comment>
<keyword evidence="3" id="KW-1185">Reference proteome</keyword>
<accession>A0A2P7YC46</accession>
<protein>
    <submittedName>
        <fullName evidence="2">Uncharacterized protein</fullName>
    </submittedName>
</protein>
<feature type="compositionally biased region" description="Low complexity" evidence="1">
    <location>
        <begin position="56"/>
        <end position="70"/>
    </location>
</feature>
<evidence type="ECO:0000256" key="1">
    <source>
        <dbReference type="SAM" id="MobiDB-lite"/>
    </source>
</evidence>
<gene>
    <name evidence="2" type="ORF">B9Z65_7423</name>
</gene>
<dbReference type="STRING" id="40998.A0A2P7YC46"/>